<sequence>METESPTMATQQYMSPIETSPASSYREHFRRRSSSFSSNHDRSPTTPRSKNRFSNASQYSTEFQTLEEGEGAGLGLGNLADELDQLDDDDYEDEVTEAAIHHHETEKGQSLLPDGARDSGIDVSYASSSQSKEASKAIGGIGDPPEEEEEHEEQLSIELEEALNNIARMAVQTSNSEDPLIPRTVSQLQDLGNQSSLESGAQRFNTSTNSLASNLLAQGKSLQSLSTSLLSPFAFVTSLNSAAIEDAVPLVDELLAQLPLHDPRPLQGLQSLDRANTIVVETLSQLIDTLQMGKQKTNEAARRLRTTQMIVAELRRDDERADRARVELQKENFGDWLKDRKCAAECKDVLSGFEEVCDGLRTTLVQESVSAA</sequence>
<protein>
    <submittedName>
        <fullName evidence="2">Uncharacterized protein</fullName>
    </submittedName>
</protein>
<feature type="region of interest" description="Disordered" evidence="1">
    <location>
        <begin position="125"/>
        <end position="154"/>
    </location>
</feature>
<evidence type="ECO:0000256" key="1">
    <source>
        <dbReference type="SAM" id="MobiDB-lite"/>
    </source>
</evidence>
<feature type="region of interest" description="Disordered" evidence="1">
    <location>
        <begin position="1"/>
        <end position="77"/>
    </location>
</feature>
<reference evidence="2 3" key="1">
    <citation type="submission" date="2023-11" db="EMBL/GenBank/DDBJ databases">
        <title>An acidophilic fungus is an integral part of prey digestion in a carnivorous sundew plant.</title>
        <authorList>
            <person name="Tsai I.J."/>
        </authorList>
    </citation>
    <scope>NUCLEOTIDE SEQUENCE [LARGE SCALE GENOMIC DNA]</scope>
    <source>
        <strain evidence="2">169a</strain>
    </source>
</reference>
<proteinExistence type="predicted"/>
<evidence type="ECO:0000313" key="2">
    <source>
        <dbReference type="EMBL" id="WPG97811.1"/>
    </source>
</evidence>
<keyword evidence="3" id="KW-1185">Reference proteome</keyword>
<name>A0AAQ3M3H1_9PEZI</name>
<dbReference type="AlphaFoldDB" id="A0AAQ3M3H1"/>
<feature type="compositionally biased region" description="Polar residues" evidence="1">
    <location>
        <begin position="1"/>
        <end position="22"/>
    </location>
</feature>
<dbReference type="EMBL" id="CP138580">
    <property type="protein sequence ID" value="WPG97811.1"/>
    <property type="molecule type" value="Genomic_DNA"/>
</dbReference>
<accession>A0AAQ3M3H1</accession>
<gene>
    <name evidence="2" type="ORF">R9X50_00059200</name>
</gene>
<feature type="compositionally biased region" description="Polar residues" evidence="1">
    <location>
        <begin position="44"/>
        <end position="64"/>
    </location>
</feature>
<organism evidence="2 3">
    <name type="scientific">Acrodontium crateriforme</name>
    <dbReference type="NCBI Taxonomy" id="150365"/>
    <lineage>
        <taxon>Eukaryota</taxon>
        <taxon>Fungi</taxon>
        <taxon>Dikarya</taxon>
        <taxon>Ascomycota</taxon>
        <taxon>Pezizomycotina</taxon>
        <taxon>Dothideomycetes</taxon>
        <taxon>Dothideomycetidae</taxon>
        <taxon>Mycosphaerellales</taxon>
        <taxon>Teratosphaeriaceae</taxon>
        <taxon>Acrodontium</taxon>
    </lineage>
</organism>
<dbReference type="Proteomes" id="UP001303373">
    <property type="component" value="Chromosome 1"/>
</dbReference>
<evidence type="ECO:0000313" key="3">
    <source>
        <dbReference type="Proteomes" id="UP001303373"/>
    </source>
</evidence>